<sequence>MLIRSIIEKYNLKNMVRYLCGIPVVSRSGYYNYFFVSSQGKRKRKSG</sequence>
<accession>Q815P6</accession>
<proteinExistence type="predicted"/>
<name>Q815P6_BACCR</name>
<dbReference type="Proteomes" id="UP000001417">
    <property type="component" value="Chromosome"/>
</dbReference>
<dbReference type="KEGG" id="bce:BC5095"/>
<protein>
    <submittedName>
        <fullName evidence="1">Transposase</fullName>
    </submittedName>
</protein>
<dbReference type="HOGENOM" id="CLU_3164553_0_0_9"/>
<keyword evidence="2" id="KW-1185">Reference proteome</keyword>
<dbReference type="EMBL" id="AE016877">
    <property type="protein sequence ID" value="AAP11964.1"/>
    <property type="molecule type" value="Genomic_DNA"/>
</dbReference>
<dbReference type="AlphaFoldDB" id="Q815P6"/>
<evidence type="ECO:0000313" key="1">
    <source>
        <dbReference type="EMBL" id="AAP11964.1"/>
    </source>
</evidence>
<gene>
    <name evidence="1" type="ordered locus">BC_5095</name>
</gene>
<reference evidence="1 2" key="1">
    <citation type="journal article" date="2003" name="Nature">
        <title>Genome sequence of Bacillus cereus and comparative analysis with Bacillus anthracis.</title>
        <authorList>
            <person name="Ivanova N."/>
            <person name="Sorokin A."/>
            <person name="Anderson I."/>
            <person name="Galleron N."/>
            <person name="Candelon B."/>
            <person name="Kapatral V."/>
            <person name="Bhattacharyya A."/>
            <person name="Reznik G."/>
            <person name="Mikhailova N."/>
            <person name="Lapidus A."/>
            <person name="Chu L."/>
            <person name="Mazur M."/>
            <person name="Goltsman E."/>
            <person name="Larsen N."/>
            <person name="D'Souza M."/>
            <person name="Walunas T."/>
            <person name="Grechkin Y."/>
            <person name="Pusch G."/>
            <person name="Haselkorn R."/>
            <person name="Fonstein M."/>
            <person name="Ehrlich S.D."/>
            <person name="Overbeek R."/>
            <person name="Kyrpides N."/>
        </authorList>
    </citation>
    <scope>NUCLEOTIDE SEQUENCE [LARGE SCALE GENOMIC DNA]</scope>
    <source>
        <strain evidence="2">ATCC 14579 / DSM 31 / CCUG 7414 / JCM 2152 / NBRC 15305 / NCIMB 9373 / NCTC 2599 / NRRL B-3711</strain>
    </source>
</reference>
<evidence type="ECO:0000313" key="2">
    <source>
        <dbReference type="Proteomes" id="UP000001417"/>
    </source>
</evidence>
<organism evidence="1 2">
    <name type="scientific">Bacillus cereus (strain ATCC 14579 / DSM 31 / CCUG 7414 / JCM 2152 / NBRC 15305 / NCIMB 9373 / NCTC 2599 / NRRL B-3711)</name>
    <dbReference type="NCBI Taxonomy" id="226900"/>
    <lineage>
        <taxon>Bacteria</taxon>
        <taxon>Bacillati</taxon>
        <taxon>Bacillota</taxon>
        <taxon>Bacilli</taxon>
        <taxon>Bacillales</taxon>
        <taxon>Bacillaceae</taxon>
        <taxon>Bacillus</taxon>
        <taxon>Bacillus cereus group</taxon>
    </lineage>
</organism>